<gene>
    <name evidence="2" type="ORF">NP590_15205</name>
</gene>
<dbReference type="EMBL" id="JANIBJ010000030">
    <property type="protein sequence ID" value="MCQ8105460.1"/>
    <property type="molecule type" value="Genomic_DNA"/>
</dbReference>
<keyword evidence="3" id="KW-1185">Reference proteome</keyword>
<organism evidence="2 3">
    <name type="scientific">Methylomonas subterranea</name>
    <dbReference type="NCBI Taxonomy" id="2952225"/>
    <lineage>
        <taxon>Bacteria</taxon>
        <taxon>Pseudomonadati</taxon>
        <taxon>Pseudomonadota</taxon>
        <taxon>Gammaproteobacteria</taxon>
        <taxon>Methylococcales</taxon>
        <taxon>Methylococcaceae</taxon>
        <taxon>Methylomonas</taxon>
    </lineage>
</organism>
<evidence type="ECO:0000256" key="1">
    <source>
        <dbReference type="SAM" id="SignalP"/>
    </source>
</evidence>
<dbReference type="RefSeq" id="WP_256603429.1">
    <property type="nucleotide sequence ID" value="NZ_JANIBJ010000030.1"/>
</dbReference>
<evidence type="ECO:0000313" key="2">
    <source>
        <dbReference type="EMBL" id="MCQ8105460.1"/>
    </source>
</evidence>
<evidence type="ECO:0008006" key="4">
    <source>
        <dbReference type="Google" id="ProtNLM"/>
    </source>
</evidence>
<comment type="caution">
    <text evidence="2">The sequence shown here is derived from an EMBL/GenBank/DDBJ whole genome shotgun (WGS) entry which is preliminary data.</text>
</comment>
<dbReference type="Proteomes" id="UP001524499">
    <property type="component" value="Unassembled WGS sequence"/>
</dbReference>
<feature type="chain" id="PRO_5045838952" description="Lipocalin-like domain-containing protein" evidence="1">
    <location>
        <begin position="23"/>
        <end position="129"/>
    </location>
</feature>
<name>A0ABT1TJ06_9GAMM</name>
<sequence>MKKNYAAVMLLGLVLGAPAVFADTPLQSKDEVNGSWKLDHTKKNAASEENIKREDTWNFKDGKVTILHIPREGTFYDQPPVNYEVEDGKLKIAILGRPDKFDVYSLVEINDKNMTLKGKFGDLYFFNKK</sequence>
<evidence type="ECO:0000313" key="3">
    <source>
        <dbReference type="Proteomes" id="UP001524499"/>
    </source>
</evidence>
<feature type="signal peptide" evidence="1">
    <location>
        <begin position="1"/>
        <end position="22"/>
    </location>
</feature>
<keyword evidence="1" id="KW-0732">Signal</keyword>
<accession>A0ABT1TJ06</accession>
<protein>
    <recommendedName>
        <fullName evidence="4">Lipocalin-like domain-containing protein</fullName>
    </recommendedName>
</protein>
<reference evidence="2 3" key="1">
    <citation type="submission" date="2022-07" db="EMBL/GenBank/DDBJ databases">
        <title>Methylomonas rivi sp. nov., Methylomonas rosea sp. nov., Methylomonas aureus sp. nov. and Methylomonas subterranea sp. nov., four novel methanotrophs isolated from a freshwater creek and the deep terrestrial subsurface.</title>
        <authorList>
            <person name="Abin C."/>
            <person name="Sankaranarayanan K."/>
            <person name="Garner C."/>
            <person name="Sindelar R."/>
            <person name="Kotary K."/>
            <person name="Garner R."/>
            <person name="Barclay S."/>
            <person name="Lawson P."/>
            <person name="Krumholz L."/>
        </authorList>
    </citation>
    <scope>NUCLEOTIDE SEQUENCE [LARGE SCALE GENOMIC DNA]</scope>
    <source>
        <strain evidence="2 3">SURF-2</strain>
    </source>
</reference>
<proteinExistence type="predicted"/>